<gene>
    <name evidence="2" type="ORF">HXW75_02345</name>
</gene>
<dbReference type="RefSeq" id="WP_253209955.1">
    <property type="nucleotide sequence ID" value="NZ_JACACA010000004.1"/>
</dbReference>
<evidence type="ECO:0000313" key="2">
    <source>
        <dbReference type="EMBL" id="MCO8297309.1"/>
    </source>
</evidence>
<protein>
    <submittedName>
        <fullName evidence="2">Uncharacterized protein</fullName>
    </submittedName>
</protein>
<sequence>MLVFSIFFDQDNVFQWASVAAIIAGFGAFVSLIFSWLSYHNTKTSLEQQKNIEEKKIEADLKAKSRIEWIQEVRGQVSVYLSDLHKLDEICNNLVIHQRKIEINVNEQNKKQIENEEEKIIVDLLEKLKEIDYEINERSNKILLFFSEKEDHKKFDNILKKGPETLTQIKTAYSQFIDTGNTSYLVGEFDVSSKNQIIKANQTCIKENIQCILQNFRIYLKVEWDRAKNGE</sequence>
<feature type="transmembrane region" description="Helical" evidence="1">
    <location>
        <begin position="13"/>
        <end position="37"/>
    </location>
</feature>
<evidence type="ECO:0000313" key="3">
    <source>
        <dbReference type="Proteomes" id="UP001057280"/>
    </source>
</evidence>
<reference evidence="2" key="1">
    <citation type="submission" date="2020-06" db="EMBL/GenBank/DDBJ databases">
        <authorList>
            <person name="Link T."/>
            <person name="Ehrmann M."/>
        </authorList>
    </citation>
    <scope>NUCLEOTIDE SEQUENCE</scope>
    <source>
        <strain evidence="2">TMW 2.2257</strain>
    </source>
</reference>
<proteinExistence type="predicted"/>
<evidence type="ECO:0000256" key="1">
    <source>
        <dbReference type="SAM" id="Phobius"/>
    </source>
</evidence>
<dbReference type="Proteomes" id="UP001057280">
    <property type="component" value="Unassembled WGS sequence"/>
</dbReference>
<name>A0AB35HM30_TETHA</name>
<reference evidence="2" key="2">
    <citation type="journal article" date="2021" name="BMC Microbiol.">
        <title>The diversity among the species Tetragenococcus halophilus including new isolates from a lupine seed fermentation.</title>
        <authorList>
            <person name="Link T."/>
            <person name="Vogel R.F."/>
            <person name="Ehrmann M.A."/>
        </authorList>
    </citation>
    <scope>NUCLEOTIDE SEQUENCE</scope>
    <source>
        <strain evidence="2">TMW 2.2257</strain>
    </source>
</reference>
<keyword evidence="1" id="KW-0472">Membrane</keyword>
<keyword evidence="1" id="KW-1133">Transmembrane helix</keyword>
<accession>A0AB35HM30</accession>
<organism evidence="2 3">
    <name type="scientific">Tetragenococcus halophilus</name>
    <name type="common">Pediococcus halophilus</name>
    <dbReference type="NCBI Taxonomy" id="51669"/>
    <lineage>
        <taxon>Bacteria</taxon>
        <taxon>Bacillati</taxon>
        <taxon>Bacillota</taxon>
        <taxon>Bacilli</taxon>
        <taxon>Lactobacillales</taxon>
        <taxon>Enterococcaceae</taxon>
        <taxon>Tetragenococcus</taxon>
    </lineage>
</organism>
<keyword evidence="1" id="KW-0812">Transmembrane</keyword>
<comment type="caution">
    <text evidence="2">The sequence shown here is derived from an EMBL/GenBank/DDBJ whole genome shotgun (WGS) entry which is preliminary data.</text>
</comment>
<dbReference type="AlphaFoldDB" id="A0AB35HM30"/>
<dbReference type="EMBL" id="JACACB010000004">
    <property type="protein sequence ID" value="MCO8297309.1"/>
    <property type="molecule type" value="Genomic_DNA"/>
</dbReference>